<dbReference type="InterPro" id="IPR013324">
    <property type="entry name" value="RNA_pol_sigma_r3/r4-like"/>
</dbReference>
<keyword evidence="9" id="KW-1185">Reference proteome</keyword>
<dbReference type="Pfam" id="PF04545">
    <property type="entry name" value="Sigma70_r4"/>
    <property type="match status" value="1"/>
</dbReference>
<accession>A0A3D9SL68</accession>
<evidence type="ECO:0000256" key="5">
    <source>
        <dbReference type="ARBA" id="ARBA00023163"/>
    </source>
</evidence>
<evidence type="ECO:0000313" key="9">
    <source>
        <dbReference type="Proteomes" id="UP000256304"/>
    </source>
</evidence>
<dbReference type="GO" id="GO:0006352">
    <property type="term" value="P:DNA-templated transcription initiation"/>
    <property type="evidence" value="ECO:0007669"/>
    <property type="project" value="InterPro"/>
</dbReference>
<name>A0A3D9SL68_9BACL</name>
<dbReference type="Gene3D" id="1.10.1740.10">
    <property type="match status" value="1"/>
</dbReference>
<keyword evidence="2" id="KW-0805">Transcription regulation</keyword>
<evidence type="ECO:0000259" key="7">
    <source>
        <dbReference type="Pfam" id="PF04545"/>
    </source>
</evidence>
<organism evidence="8 9">
    <name type="scientific">Paenibacillus taihuensis</name>
    <dbReference type="NCBI Taxonomy" id="1156355"/>
    <lineage>
        <taxon>Bacteria</taxon>
        <taxon>Bacillati</taxon>
        <taxon>Bacillota</taxon>
        <taxon>Bacilli</taxon>
        <taxon>Bacillales</taxon>
        <taxon>Paenibacillaceae</taxon>
        <taxon>Paenibacillus</taxon>
    </lineage>
</organism>
<dbReference type="AlphaFoldDB" id="A0A3D9SL68"/>
<comment type="caution">
    <text evidence="8">The sequence shown here is derived from an EMBL/GenBank/DDBJ whole genome shotgun (WGS) entry which is preliminary data.</text>
</comment>
<feature type="domain" description="RNA polymerase sigma-70 region 2" evidence="6">
    <location>
        <begin position="24"/>
        <end position="92"/>
    </location>
</feature>
<dbReference type="GO" id="GO:0016987">
    <property type="term" value="F:sigma factor activity"/>
    <property type="evidence" value="ECO:0007669"/>
    <property type="project" value="UniProtKB-KW"/>
</dbReference>
<proteinExistence type="inferred from homology"/>
<evidence type="ECO:0000256" key="1">
    <source>
        <dbReference type="ARBA" id="ARBA00010641"/>
    </source>
</evidence>
<feature type="domain" description="RNA polymerase sigma-70 region 4" evidence="7">
    <location>
        <begin position="135"/>
        <end position="180"/>
    </location>
</feature>
<dbReference type="Gene3D" id="1.10.10.10">
    <property type="entry name" value="Winged helix-like DNA-binding domain superfamily/Winged helix DNA-binding domain"/>
    <property type="match status" value="1"/>
</dbReference>
<sequence length="190" mass="22273">MHNLGDYELMLLIKCKQQKALSTLYDRYAGLVYSFAIKALKDEPAARDIVQSVFLRLWTTDSDYNPEKGRFTSWLLTVTRNITTDWLRKQRRQNAPILPFEPEELERIPDSAAPTPEERAERQSLKEQIRSAYRHLSSQQIMLLEHFYWQGYSLSELAVAYNQPLGTVKNRLHQTLKILRRHLPAEEEGL</sequence>
<dbReference type="SUPFAM" id="SSF88659">
    <property type="entry name" value="Sigma3 and sigma4 domains of RNA polymerase sigma factors"/>
    <property type="match status" value="1"/>
</dbReference>
<keyword evidence="4" id="KW-0238">DNA-binding</keyword>
<dbReference type="InterPro" id="IPR007630">
    <property type="entry name" value="RNA_pol_sigma70_r4"/>
</dbReference>
<evidence type="ECO:0000259" key="6">
    <source>
        <dbReference type="Pfam" id="PF04542"/>
    </source>
</evidence>
<dbReference type="Proteomes" id="UP000256304">
    <property type="component" value="Unassembled WGS sequence"/>
</dbReference>
<evidence type="ECO:0000256" key="4">
    <source>
        <dbReference type="ARBA" id="ARBA00023125"/>
    </source>
</evidence>
<evidence type="ECO:0000256" key="2">
    <source>
        <dbReference type="ARBA" id="ARBA00023015"/>
    </source>
</evidence>
<dbReference type="InterPro" id="IPR007627">
    <property type="entry name" value="RNA_pol_sigma70_r2"/>
</dbReference>
<reference evidence="8 9" key="1">
    <citation type="submission" date="2018-08" db="EMBL/GenBank/DDBJ databases">
        <title>Genomic Encyclopedia of Type Strains, Phase III (KMG-III): the genomes of soil and plant-associated and newly described type strains.</title>
        <authorList>
            <person name="Whitman W."/>
        </authorList>
    </citation>
    <scope>NUCLEOTIDE SEQUENCE [LARGE SCALE GENOMIC DNA]</scope>
    <source>
        <strain evidence="8 9">CGMCC 1.10966</strain>
    </source>
</reference>
<dbReference type="NCBIfam" id="TIGR02937">
    <property type="entry name" value="sigma70-ECF"/>
    <property type="match status" value="1"/>
</dbReference>
<dbReference type="InterPro" id="IPR036388">
    <property type="entry name" value="WH-like_DNA-bd_sf"/>
</dbReference>
<dbReference type="SUPFAM" id="SSF88946">
    <property type="entry name" value="Sigma2 domain of RNA polymerase sigma factors"/>
    <property type="match status" value="1"/>
</dbReference>
<dbReference type="InterPro" id="IPR013325">
    <property type="entry name" value="RNA_pol_sigma_r2"/>
</dbReference>
<evidence type="ECO:0000256" key="3">
    <source>
        <dbReference type="ARBA" id="ARBA00023082"/>
    </source>
</evidence>
<keyword evidence="5" id="KW-0804">Transcription</keyword>
<dbReference type="PANTHER" id="PTHR43133">
    <property type="entry name" value="RNA POLYMERASE ECF-TYPE SIGMA FACTO"/>
    <property type="match status" value="1"/>
</dbReference>
<dbReference type="InterPro" id="IPR039425">
    <property type="entry name" value="RNA_pol_sigma-70-like"/>
</dbReference>
<keyword evidence="3" id="KW-0731">Sigma factor</keyword>
<gene>
    <name evidence="8" type="ORF">A8990_10544</name>
</gene>
<evidence type="ECO:0000313" key="8">
    <source>
        <dbReference type="EMBL" id="REE91339.1"/>
    </source>
</evidence>
<dbReference type="OrthoDB" id="9784272at2"/>
<dbReference type="PANTHER" id="PTHR43133:SF62">
    <property type="entry name" value="RNA POLYMERASE SIGMA FACTOR SIGZ"/>
    <property type="match status" value="1"/>
</dbReference>
<protein>
    <submittedName>
        <fullName evidence="8">RNA polymerase sigma-70 factor (ECF subfamily)</fullName>
    </submittedName>
</protein>
<comment type="similarity">
    <text evidence="1">Belongs to the sigma-70 factor family. ECF subfamily.</text>
</comment>
<dbReference type="InterPro" id="IPR014284">
    <property type="entry name" value="RNA_pol_sigma-70_dom"/>
</dbReference>
<dbReference type="GO" id="GO:0003677">
    <property type="term" value="F:DNA binding"/>
    <property type="evidence" value="ECO:0007669"/>
    <property type="project" value="InterPro"/>
</dbReference>
<dbReference type="Pfam" id="PF04542">
    <property type="entry name" value="Sigma70_r2"/>
    <property type="match status" value="1"/>
</dbReference>
<dbReference type="EMBL" id="QTTN01000005">
    <property type="protein sequence ID" value="REE91339.1"/>
    <property type="molecule type" value="Genomic_DNA"/>
</dbReference>
<dbReference type="RefSeq" id="WP_116188100.1">
    <property type="nucleotide sequence ID" value="NZ_QTTN01000005.1"/>
</dbReference>